<protein>
    <submittedName>
        <fullName evidence="2">Uncharacterized protein</fullName>
    </submittedName>
</protein>
<accession>A0ABT2X4W3</accession>
<proteinExistence type="predicted"/>
<sequence>MVRLKTRVLLHLCLCPDRCGPAGAVAARAAPVSERTIPMPRIPFIAARFPDKTESKDDIEIRLSRHLRALRVRKAEDQADDPISDTPDEDGSDGWRSPTDLGEDDRRRIRRRATALIARREAASGLGHLRKEEREQLSVLREGLRLVSIPSEYRADELAAEFHAEMPWMGWLAPLGKGLHMERHGRRDKNHYSRHLKSRHPWRPPNRAYSCQ</sequence>
<dbReference type="RefSeq" id="WP_263336975.1">
    <property type="nucleotide sequence ID" value="NZ_JAOVQO010000012.1"/>
</dbReference>
<evidence type="ECO:0000256" key="1">
    <source>
        <dbReference type="SAM" id="MobiDB-lite"/>
    </source>
</evidence>
<keyword evidence="3" id="KW-1185">Reference proteome</keyword>
<dbReference type="Proteomes" id="UP001209535">
    <property type="component" value="Unassembled WGS sequence"/>
</dbReference>
<dbReference type="EMBL" id="JAOVQO010000012">
    <property type="protein sequence ID" value="MCU9848968.1"/>
    <property type="molecule type" value="Genomic_DNA"/>
</dbReference>
<reference evidence="2 3" key="1">
    <citation type="submission" date="2022-10" db="EMBL/GenBank/DDBJ databases">
        <title>Defluviimonas sp. nov., isolated from ocean surface sediments.</title>
        <authorList>
            <person name="He W."/>
            <person name="Wang L."/>
            <person name="Zhang D.-F."/>
        </authorList>
    </citation>
    <scope>NUCLEOTIDE SEQUENCE [LARGE SCALE GENOMIC DNA]</scope>
    <source>
        <strain evidence="2 3">WL0024</strain>
    </source>
</reference>
<feature type="region of interest" description="Disordered" evidence="1">
    <location>
        <begin position="184"/>
        <end position="212"/>
    </location>
</feature>
<name>A0ABT2X4W3_9RHOB</name>
<evidence type="ECO:0000313" key="2">
    <source>
        <dbReference type="EMBL" id="MCU9848968.1"/>
    </source>
</evidence>
<feature type="region of interest" description="Disordered" evidence="1">
    <location>
        <begin position="74"/>
        <end position="107"/>
    </location>
</feature>
<gene>
    <name evidence="2" type="ORF">OEZ60_13240</name>
</gene>
<feature type="compositionally biased region" description="Basic residues" evidence="1">
    <location>
        <begin position="184"/>
        <end position="202"/>
    </location>
</feature>
<organism evidence="2 3">
    <name type="scientific">Albidovulum salinarum</name>
    <dbReference type="NCBI Taxonomy" id="2984153"/>
    <lineage>
        <taxon>Bacteria</taxon>
        <taxon>Pseudomonadati</taxon>
        <taxon>Pseudomonadota</taxon>
        <taxon>Alphaproteobacteria</taxon>
        <taxon>Rhodobacterales</taxon>
        <taxon>Paracoccaceae</taxon>
        <taxon>Albidovulum</taxon>
    </lineage>
</organism>
<evidence type="ECO:0000313" key="3">
    <source>
        <dbReference type="Proteomes" id="UP001209535"/>
    </source>
</evidence>
<feature type="compositionally biased region" description="Acidic residues" evidence="1">
    <location>
        <begin position="78"/>
        <end position="92"/>
    </location>
</feature>
<comment type="caution">
    <text evidence="2">The sequence shown here is derived from an EMBL/GenBank/DDBJ whole genome shotgun (WGS) entry which is preliminary data.</text>
</comment>